<evidence type="ECO:0000313" key="1">
    <source>
        <dbReference type="EMBL" id="VVO95299.1"/>
    </source>
</evidence>
<protein>
    <recommendedName>
        <fullName evidence="3">Secreted protein</fullName>
    </recommendedName>
</protein>
<evidence type="ECO:0008006" key="3">
    <source>
        <dbReference type="Google" id="ProtNLM"/>
    </source>
</evidence>
<organism evidence="1 2">
    <name type="scientific">Pseudomonas fluorescens</name>
    <dbReference type="NCBI Taxonomy" id="294"/>
    <lineage>
        <taxon>Bacteria</taxon>
        <taxon>Pseudomonadati</taxon>
        <taxon>Pseudomonadota</taxon>
        <taxon>Gammaproteobacteria</taxon>
        <taxon>Pseudomonadales</taxon>
        <taxon>Pseudomonadaceae</taxon>
        <taxon>Pseudomonas</taxon>
    </lineage>
</organism>
<sequence length="269" mass="29563">MELKSLFPTLHTGQPMDIKLALFIILTIFSGSASAQDIGFGFVKSNPDGETFLYTTQKIQNNEVISVQFPKDKGVVACCKQAKIIGEKQQPGDVMDLLNESDMHIYGLDIQYKEPFIGIAVVGKNATENGVSAVEVKDQATTISTCLSQEGVHLFSRKNGSLNGHLYLSLGYDVEPTSNSCETENHEPGPTDVSSYIQRRDNCDSLRGDIPEPDPADPGNLDRVISDINKNCKGTDQQLKQLKEKYSGNKSVETLLSTYEENIEADMSF</sequence>
<accession>A0A5E7K0F3</accession>
<proteinExistence type="predicted"/>
<name>A0A5E7K0F3_PSEFL</name>
<dbReference type="Proteomes" id="UP000375525">
    <property type="component" value="Unassembled WGS sequence"/>
</dbReference>
<dbReference type="OrthoDB" id="7284504at2"/>
<gene>
    <name evidence="1" type="ORF">PS880_02523</name>
</gene>
<dbReference type="EMBL" id="CABVIH010000011">
    <property type="protein sequence ID" value="VVO95299.1"/>
    <property type="molecule type" value="Genomic_DNA"/>
</dbReference>
<evidence type="ECO:0000313" key="2">
    <source>
        <dbReference type="Proteomes" id="UP000375525"/>
    </source>
</evidence>
<dbReference type="AlphaFoldDB" id="A0A5E7K0F3"/>
<reference evidence="1 2" key="1">
    <citation type="submission" date="2019-09" db="EMBL/GenBank/DDBJ databases">
        <authorList>
            <person name="Chandra G."/>
            <person name="Truman W A."/>
        </authorList>
    </citation>
    <scope>NUCLEOTIDE SEQUENCE [LARGE SCALE GENOMIC DNA]</scope>
    <source>
        <strain evidence="1">PS880</strain>
    </source>
</reference>